<comment type="subunit">
    <text evidence="9">Homodimer.</text>
</comment>
<keyword evidence="4 9" id="KW-0418">Kinase</keyword>
<comment type="subcellular location">
    <subcellularLocation>
        <location evidence="9">Cytoplasm</location>
    </subcellularLocation>
</comment>
<feature type="binding site" evidence="9">
    <location>
        <position position="239"/>
    </location>
    <ligand>
        <name>substrate</name>
    </ligand>
</feature>
<evidence type="ECO:0000313" key="11">
    <source>
        <dbReference type="EMBL" id="GGD21403.1"/>
    </source>
</evidence>
<keyword evidence="3 9" id="KW-0547">Nucleotide-binding</keyword>
<dbReference type="InterPro" id="IPR011877">
    <property type="entry name" value="Ribokinase"/>
</dbReference>
<dbReference type="InterPro" id="IPR011611">
    <property type="entry name" value="PfkB_dom"/>
</dbReference>
<keyword evidence="12" id="KW-1185">Reference proteome</keyword>
<comment type="activity regulation">
    <text evidence="9">Activated by a monovalent cation that binds near, but not in, the active site. The most likely occupant of the site in vivo is potassium. Ion binding induces a conformational change that may alter substrate affinity.</text>
</comment>
<comment type="catalytic activity">
    <reaction evidence="9">
        <text>D-ribose + ATP = D-ribose 5-phosphate + ADP + H(+)</text>
        <dbReference type="Rhea" id="RHEA:13697"/>
        <dbReference type="ChEBI" id="CHEBI:15378"/>
        <dbReference type="ChEBI" id="CHEBI:30616"/>
        <dbReference type="ChEBI" id="CHEBI:47013"/>
        <dbReference type="ChEBI" id="CHEBI:78346"/>
        <dbReference type="ChEBI" id="CHEBI:456216"/>
        <dbReference type="EC" id="2.7.1.15"/>
    </reaction>
</comment>
<dbReference type="EMBL" id="BMGI01000001">
    <property type="protein sequence ID" value="GGD21403.1"/>
    <property type="molecule type" value="Genomic_DNA"/>
</dbReference>
<keyword evidence="5 9" id="KW-0067">ATP-binding</keyword>
<comment type="cofactor">
    <cofactor evidence="9">
        <name>Mg(2+)</name>
        <dbReference type="ChEBI" id="CHEBI:18420"/>
    </cofactor>
    <text evidence="9">Requires a divalent cation, most likely magnesium in vivo, as an electrophilic catalyst to aid phosphoryl group transfer. It is the chelate of the metal and the nucleotide that is the actual substrate.</text>
</comment>
<feature type="binding site" evidence="9">
    <location>
        <begin position="205"/>
        <end position="210"/>
    </location>
    <ligand>
        <name>ATP</name>
        <dbReference type="ChEBI" id="CHEBI:30616"/>
    </ligand>
</feature>
<keyword evidence="1 9" id="KW-0808">Transferase</keyword>
<feature type="binding site" evidence="9">
    <location>
        <begin position="238"/>
        <end position="239"/>
    </location>
    <ligand>
        <name>ATP</name>
        <dbReference type="ChEBI" id="CHEBI:30616"/>
    </ligand>
</feature>
<name>A0ABQ1QD07_9RHOB</name>
<reference evidence="12" key="1">
    <citation type="journal article" date="2019" name="Int. J. Syst. Evol. Microbiol.">
        <title>The Global Catalogue of Microorganisms (GCM) 10K type strain sequencing project: providing services to taxonomists for standard genome sequencing and annotation.</title>
        <authorList>
            <consortium name="The Broad Institute Genomics Platform"/>
            <consortium name="The Broad Institute Genome Sequencing Center for Infectious Disease"/>
            <person name="Wu L."/>
            <person name="Ma J."/>
        </authorList>
    </citation>
    <scope>NUCLEOTIDE SEQUENCE [LARGE SCALE GENOMIC DNA]</scope>
    <source>
        <strain evidence="12">CGMCC 1.12922</strain>
    </source>
</reference>
<accession>A0ABQ1QD07</accession>
<protein>
    <recommendedName>
        <fullName evidence="9">Ribokinase</fullName>
        <shortName evidence="9">RK</shortName>
        <ecNumber evidence="9">2.7.1.15</ecNumber>
    </recommendedName>
</protein>
<comment type="caution">
    <text evidence="9">Lacks conserved residue(s) required for the propagation of feature annotation.</text>
</comment>
<dbReference type="PANTHER" id="PTHR10584:SF166">
    <property type="entry name" value="RIBOKINASE"/>
    <property type="match status" value="1"/>
</dbReference>
<comment type="pathway">
    <text evidence="9">Carbohydrate metabolism; D-ribose degradation; D-ribose 5-phosphate from beta-D-ribopyranose: step 2/2.</text>
</comment>
<dbReference type="Gene3D" id="3.40.1190.20">
    <property type="match status" value="1"/>
</dbReference>
<comment type="caution">
    <text evidence="11">The sequence shown here is derived from an EMBL/GenBank/DDBJ whole genome shotgun (WGS) entry which is preliminary data.</text>
</comment>
<evidence type="ECO:0000256" key="9">
    <source>
        <dbReference type="HAMAP-Rule" id="MF_01987"/>
    </source>
</evidence>
<organism evidence="11 12">
    <name type="scientific">Sinisalibacter lacisalsi</name>
    <dbReference type="NCBI Taxonomy" id="1526570"/>
    <lineage>
        <taxon>Bacteria</taxon>
        <taxon>Pseudomonadati</taxon>
        <taxon>Pseudomonadota</taxon>
        <taxon>Alphaproteobacteria</taxon>
        <taxon>Rhodobacterales</taxon>
        <taxon>Roseobacteraceae</taxon>
        <taxon>Sinisalibacter</taxon>
    </lineage>
</organism>
<dbReference type="HAMAP" id="MF_01987">
    <property type="entry name" value="Ribokinase"/>
    <property type="match status" value="1"/>
</dbReference>
<evidence type="ECO:0000256" key="4">
    <source>
        <dbReference type="ARBA" id="ARBA00022777"/>
    </source>
</evidence>
<dbReference type="PRINTS" id="PR00990">
    <property type="entry name" value="RIBOKINASE"/>
</dbReference>
<sequence>MAVWNLGSINEDRFYRVPRLPGPGETLTATRFSVGLGGKGANQSVAVAKAGSTARHIGRIGPEGAWARDSLKALGVDVGFVIQGEVPTGHANVHVDNAGENMIVIYPGANRAFELPQIETALAKARPGDFLLLQNETNLTREAAQKAKEKGLFVVYSAAPFEAGPARAMLPFVDILALNEIEAGQLSADVGVAVDELPVARLLVTRGAAGAVLHDHAAGKVHTVAAFPVDPLDTTGAGDCFVGYVVAGLDQGLSPVDALRLGAAAAALQVTRPGTSEAIPDRAEVTAFLDGIDN</sequence>
<feature type="binding site" evidence="9">
    <location>
        <begin position="10"/>
        <end position="12"/>
    </location>
    <ligand>
        <name>substrate</name>
    </ligand>
</feature>
<dbReference type="RefSeq" id="WP_188525778.1">
    <property type="nucleotide sequence ID" value="NZ_BMGI01000001.1"/>
</dbReference>
<keyword evidence="2 9" id="KW-0479">Metal-binding</keyword>
<keyword evidence="7 9" id="KW-0630">Potassium</keyword>
<evidence type="ECO:0000256" key="8">
    <source>
        <dbReference type="ARBA" id="ARBA00023277"/>
    </source>
</evidence>
<keyword evidence="6 9" id="KW-0460">Magnesium</keyword>
<comment type="similarity">
    <text evidence="9">Belongs to the carbohydrate kinase PfkB family. Ribokinase subfamily.</text>
</comment>
<feature type="binding site" evidence="9">
    <location>
        <position position="136"/>
    </location>
    <ligand>
        <name>substrate</name>
    </ligand>
</feature>
<dbReference type="Pfam" id="PF00294">
    <property type="entry name" value="PfkB"/>
    <property type="match status" value="1"/>
</dbReference>
<feature type="binding site" evidence="9">
    <location>
        <position position="272"/>
    </location>
    <ligand>
        <name>K(+)</name>
        <dbReference type="ChEBI" id="CHEBI:29103"/>
    </ligand>
</feature>
<evidence type="ECO:0000313" key="12">
    <source>
        <dbReference type="Proteomes" id="UP000617355"/>
    </source>
</evidence>
<feature type="binding site" evidence="9">
    <location>
        <position position="233"/>
    </location>
    <ligand>
        <name>K(+)</name>
        <dbReference type="ChEBI" id="CHEBI:29103"/>
    </ligand>
</feature>
<feature type="domain" description="Carbohydrate kinase PfkB" evidence="10">
    <location>
        <begin position="6"/>
        <end position="281"/>
    </location>
</feature>
<dbReference type="InterPro" id="IPR002139">
    <property type="entry name" value="Ribo/fructo_kinase"/>
</dbReference>
<feature type="binding site" evidence="9">
    <location>
        <position position="274"/>
    </location>
    <ligand>
        <name>K(+)</name>
        <dbReference type="ChEBI" id="CHEBI:29103"/>
    </ligand>
</feature>
<proteinExistence type="inferred from homology"/>
<dbReference type="PANTHER" id="PTHR10584">
    <property type="entry name" value="SUGAR KINASE"/>
    <property type="match status" value="1"/>
</dbReference>
<evidence type="ECO:0000256" key="2">
    <source>
        <dbReference type="ARBA" id="ARBA00022723"/>
    </source>
</evidence>
<dbReference type="SUPFAM" id="SSF53613">
    <property type="entry name" value="Ribokinase-like"/>
    <property type="match status" value="1"/>
</dbReference>
<evidence type="ECO:0000256" key="6">
    <source>
        <dbReference type="ARBA" id="ARBA00022842"/>
    </source>
</evidence>
<evidence type="ECO:0000259" key="10">
    <source>
        <dbReference type="Pfam" id="PF00294"/>
    </source>
</evidence>
<comment type="function">
    <text evidence="9">Catalyzes the phosphorylation of ribose at O-5 in a reaction requiring ATP and magnesium. The resulting D-ribose-5-phosphate can then be used either for sythesis of nucleotides, histidine, and tryptophan, or as a component of the pentose phosphate pathway.</text>
</comment>
<dbReference type="InterPro" id="IPR029056">
    <property type="entry name" value="Ribokinase-like"/>
</dbReference>
<gene>
    <name evidence="9 11" type="primary">rbsK</name>
    <name evidence="11" type="ORF">GCM10011358_02330</name>
</gene>
<feature type="binding site" evidence="9">
    <location>
        <position position="269"/>
    </location>
    <ligand>
        <name>K(+)</name>
        <dbReference type="ChEBI" id="CHEBI:29103"/>
    </ligand>
</feature>
<keyword evidence="8 9" id="KW-0119">Carbohydrate metabolism</keyword>
<evidence type="ECO:0000256" key="1">
    <source>
        <dbReference type="ARBA" id="ARBA00022679"/>
    </source>
</evidence>
<dbReference type="Proteomes" id="UP000617355">
    <property type="component" value="Unassembled WGS sequence"/>
</dbReference>
<dbReference type="EC" id="2.7.1.15" evidence="9"/>
<dbReference type="CDD" id="cd01174">
    <property type="entry name" value="ribokinase"/>
    <property type="match status" value="1"/>
</dbReference>
<evidence type="ECO:0000256" key="3">
    <source>
        <dbReference type="ARBA" id="ARBA00022741"/>
    </source>
</evidence>
<evidence type="ECO:0000256" key="7">
    <source>
        <dbReference type="ARBA" id="ARBA00022958"/>
    </source>
</evidence>
<feature type="binding site" evidence="9">
    <location>
        <position position="179"/>
    </location>
    <ligand>
        <name>ATP</name>
        <dbReference type="ChEBI" id="CHEBI:30616"/>
    </ligand>
</feature>
<keyword evidence="9" id="KW-0963">Cytoplasm</keyword>
<evidence type="ECO:0000256" key="5">
    <source>
        <dbReference type="ARBA" id="ARBA00022840"/>
    </source>
</evidence>
<feature type="active site" description="Proton acceptor" evidence="9">
    <location>
        <position position="239"/>
    </location>
</feature>
<feature type="binding site" evidence="9">
    <location>
        <begin position="38"/>
        <end position="42"/>
    </location>
    <ligand>
        <name>substrate</name>
    </ligand>
</feature>
<feature type="binding site" evidence="9">
    <location>
        <position position="235"/>
    </location>
    <ligand>
        <name>K(+)</name>
        <dbReference type="ChEBI" id="CHEBI:29103"/>
    </ligand>
</feature>